<dbReference type="GO" id="GO:0051276">
    <property type="term" value="P:chromosome organization"/>
    <property type="evidence" value="ECO:0007669"/>
    <property type="project" value="InterPro"/>
</dbReference>
<evidence type="ECO:0000256" key="1">
    <source>
        <dbReference type="SAM" id="MobiDB-lite"/>
    </source>
</evidence>
<reference evidence="2 3" key="1">
    <citation type="submission" date="2017-04" db="EMBL/GenBank/DDBJ databases">
        <authorList>
            <person name="Afonso C.L."/>
            <person name="Miller P.J."/>
            <person name="Scott M.A."/>
            <person name="Spackman E."/>
            <person name="Goraichik I."/>
            <person name="Dimitrov K.M."/>
            <person name="Suarez D.L."/>
            <person name="Swayne D.E."/>
        </authorList>
    </citation>
    <scope>NUCLEOTIDE SEQUENCE [LARGE SCALE GENOMIC DNA]</scope>
    <source>
        <strain evidence="2 3">KR-140</strain>
    </source>
</reference>
<gene>
    <name evidence="2" type="ORF">SAMN00790413_03553</name>
</gene>
<name>A0A1W1UXD9_9DEIO</name>
<evidence type="ECO:0000313" key="3">
    <source>
        <dbReference type="Proteomes" id="UP000192582"/>
    </source>
</evidence>
<dbReference type="AlphaFoldDB" id="A0A1W1UXD9"/>
<evidence type="ECO:0000313" key="2">
    <source>
        <dbReference type="EMBL" id="SMB85818.1"/>
    </source>
</evidence>
<dbReference type="OrthoDB" id="72414at2"/>
<dbReference type="InterPro" id="IPR038713">
    <property type="entry name" value="Terminase_Gp1_N_sf"/>
</dbReference>
<dbReference type="Proteomes" id="UP000192582">
    <property type="component" value="Unassembled WGS sequence"/>
</dbReference>
<proteinExistence type="predicted"/>
<feature type="region of interest" description="Disordered" evidence="1">
    <location>
        <begin position="1"/>
        <end position="46"/>
    </location>
</feature>
<dbReference type="Pfam" id="PF03592">
    <property type="entry name" value="Terminase_2"/>
    <property type="match status" value="1"/>
</dbReference>
<dbReference type="InterPro" id="IPR005335">
    <property type="entry name" value="Terminase_ssu"/>
</dbReference>
<dbReference type="STRING" id="695939.SAMN00790413_03553"/>
<accession>A0A1W1UXD9</accession>
<dbReference type="RefSeq" id="WP_084047474.1">
    <property type="nucleotide sequence ID" value="NZ_FWWU01000008.1"/>
</dbReference>
<protein>
    <submittedName>
        <fullName evidence="2">Phage terminase, small subunit</fullName>
    </submittedName>
</protein>
<dbReference type="Gene3D" id="1.10.10.1400">
    <property type="entry name" value="Terminase, small subunit, N-terminal DNA-binding domain, HTH motif"/>
    <property type="match status" value="1"/>
</dbReference>
<organism evidence="2 3">
    <name type="scientific">Deinococcus hopiensis KR-140</name>
    <dbReference type="NCBI Taxonomy" id="695939"/>
    <lineage>
        <taxon>Bacteria</taxon>
        <taxon>Thermotogati</taxon>
        <taxon>Deinococcota</taxon>
        <taxon>Deinococci</taxon>
        <taxon>Deinococcales</taxon>
        <taxon>Deinococcaceae</taxon>
        <taxon>Deinococcus</taxon>
    </lineage>
</organism>
<dbReference type="EMBL" id="FWWU01000008">
    <property type="protein sequence ID" value="SMB85818.1"/>
    <property type="molecule type" value="Genomic_DNA"/>
</dbReference>
<sequence length="316" mass="35548">MTKKKNPKPARGTPDQVASASAGESRSAKPRKTPLKTKGGQGRKPEHKLVQLAPEQQKFHDLLRECTIQERKFVLAVLEGHNYTQAAIRAEYAESRAPETGSRLVSRGRVKNALEAGYEAAGISPARTLAFIAALANFDRSQIETIVRQRTTDHEERPAQQVAEQVRRELEIVRSAVEDLKIEEADEAEIKPLQMRLSRLRLRVMDLEILLDQDPNALTIVEVERLEEIPLIDLKKARELGLSRFIKGVKRGKYGYEIELHDFMDGVDRAARVHGLYKERLSVENPDGTPLDMVRNASADDMGKLLAAYDQLRGRS</sequence>
<keyword evidence="3" id="KW-1185">Reference proteome</keyword>